<evidence type="ECO:0000256" key="3">
    <source>
        <dbReference type="ARBA" id="ARBA00022989"/>
    </source>
</evidence>
<protein>
    <submittedName>
        <fullName evidence="10">Uncharacterized protein</fullName>
    </submittedName>
</protein>
<dbReference type="InterPro" id="IPR053066">
    <property type="entry name" value="ADGR_G7"/>
</dbReference>
<dbReference type="GeneID" id="105842183"/>
<dbReference type="RefSeq" id="XP_037867265.1">
    <property type="nucleotide sequence ID" value="XM_038011337.2"/>
</dbReference>
<evidence type="ECO:0000256" key="2">
    <source>
        <dbReference type="ARBA" id="ARBA00022692"/>
    </source>
</evidence>
<feature type="domain" description="G-protein coupled receptors family 2 profile 2" evidence="9">
    <location>
        <begin position="974"/>
        <end position="1234"/>
    </location>
</feature>
<dbReference type="Gene3D" id="1.20.1070.10">
    <property type="entry name" value="Rhodopsin 7-helix transmembrane proteins"/>
    <property type="match status" value="1"/>
</dbReference>
<dbReference type="InterPro" id="IPR000832">
    <property type="entry name" value="GPCR_2_secretin-like"/>
</dbReference>
<organism evidence="10 11">
    <name type="scientific">Bombyx mori</name>
    <name type="common">Silk moth</name>
    <dbReference type="NCBI Taxonomy" id="7091"/>
    <lineage>
        <taxon>Eukaryota</taxon>
        <taxon>Metazoa</taxon>
        <taxon>Ecdysozoa</taxon>
        <taxon>Arthropoda</taxon>
        <taxon>Hexapoda</taxon>
        <taxon>Insecta</taxon>
        <taxon>Pterygota</taxon>
        <taxon>Neoptera</taxon>
        <taxon>Endopterygota</taxon>
        <taxon>Lepidoptera</taxon>
        <taxon>Glossata</taxon>
        <taxon>Ditrysia</taxon>
        <taxon>Bombycoidea</taxon>
        <taxon>Bombycidae</taxon>
        <taxon>Bombycinae</taxon>
        <taxon>Bombyx</taxon>
    </lineage>
</organism>
<dbReference type="SMART" id="SM00303">
    <property type="entry name" value="GPS"/>
    <property type="match status" value="1"/>
</dbReference>
<feature type="transmembrane region" description="Helical" evidence="6">
    <location>
        <begin position="973"/>
        <end position="998"/>
    </location>
</feature>
<feature type="transmembrane region" description="Helical" evidence="6">
    <location>
        <begin position="1211"/>
        <end position="1232"/>
    </location>
</feature>
<keyword evidence="2 6" id="KW-0812">Transmembrane</keyword>
<accession>A0A8R2LV81</accession>
<feature type="transmembrane region" description="Helical" evidence="6">
    <location>
        <begin position="1048"/>
        <end position="1076"/>
    </location>
</feature>
<keyword evidence="4 6" id="KW-0472">Membrane</keyword>
<feature type="chain" id="PRO_5035923011" evidence="7">
    <location>
        <begin position="20"/>
        <end position="1264"/>
    </location>
</feature>
<feature type="domain" description="GAIN-B" evidence="8">
    <location>
        <begin position="808"/>
        <end position="962"/>
    </location>
</feature>
<dbReference type="InterPro" id="IPR000203">
    <property type="entry name" value="GPS"/>
</dbReference>
<comment type="subcellular location">
    <subcellularLocation>
        <location evidence="1">Membrane</location>
        <topology evidence="1">Multi-pass membrane protein</topology>
    </subcellularLocation>
</comment>
<feature type="signal peptide" evidence="7">
    <location>
        <begin position="1"/>
        <end position="19"/>
    </location>
</feature>
<dbReference type="GO" id="GO:0016020">
    <property type="term" value="C:membrane"/>
    <property type="evidence" value="ECO:0007669"/>
    <property type="project" value="UniProtKB-SubCell"/>
</dbReference>
<dbReference type="PANTHER" id="PTHR47767">
    <property type="entry name" value="ADHESION G PROTEIN-COUPLED RECEPTOR G7"/>
    <property type="match status" value="1"/>
</dbReference>
<dbReference type="EnsemblMetazoa" id="XM_038011337.1">
    <property type="protein sequence ID" value="XP_037867265.1"/>
    <property type="gene ID" value="LOC105842183"/>
</dbReference>
<evidence type="ECO:0000259" key="9">
    <source>
        <dbReference type="PROSITE" id="PS50261"/>
    </source>
</evidence>
<reference evidence="11" key="1">
    <citation type="journal article" date="2008" name="Insect Biochem. Mol. Biol.">
        <title>The genome of a lepidopteran model insect, the silkworm Bombyx mori.</title>
        <authorList>
            <consortium name="International Silkworm Genome Consortium"/>
        </authorList>
    </citation>
    <scope>NUCLEOTIDE SEQUENCE [LARGE SCALE GENOMIC DNA]</scope>
    <source>
        <strain evidence="11">p50T</strain>
    </source>
</reference>
<dbReference type="Pfam" id="PF00002">
    <property type="entry name" value="7tm_2"/>
    <property type="match status" value="1"/>
</dbReference>
<keyword evidence="11" id="KW-1185">Reference proteome</keyword>
<dbReference type="PROSITE" id="PS50221">
    <property type="entry name" value="GAIN_B"/>
    <property type="match status" value="1"/>
</dbReference>
<dbReference type="KEGG" id="bmor:105842183"/>
<evidence type="ECO:0000313" key="11">
    <source>
        <dbReference type="Proteomes" id="UP000005204"/>
    </source>
</evidence>
<dbReference type="AlphaFoldDB" id="A0A8R2LV81"/>
<keyword evidence="5" id="KW-1015">Disulfide bond</keyword>
<feature type="transmembrane region" description="Helical" evidence="6">
    <location>
        <begin position="1010"/>
        <end position="1028"/>
    </location>
</feature>
<name>A0A8R2LV81_BOMMO</name>
<dbReference type="GO" id="GO:0004930">
    <property type="term" value="F:G protein-coupled receptor activity"/>
    <property type="evidence" value="ECO:0007669"/>
    <property type="project" value="InterPro"/>
</dbReference>
<evidence type="ECO:0000256" key="4">
    <source>
        <dbReference type="ARBA" id="ARBA00023136"/>
    </source>
</evidence>
<dbReference type="Pfam" id="PF01825">
    <property type="entry name" value="GPS"/>
    <property type="match status" value="1"/>
</dbReference>
<dbReference type="PANTHER" id="PTHR47767:SF1">
    <property type="entry name" value="ADHESION G PROTEIN-COUPLED RECEPTOR G7"/>
    <property type="match status" value="1"/>
</dbReference>
<evidence type="ECO:0000256" key="1">
    <source>
        <dbReference type="ARBA" id="ARBA00004141"/>
    </source>
</evidence>
<dbReference type="PROSITE" id="PS50261">
    <property type="entry name" value="G_PROTEIN_RECEP_F2_4"/>
    <property type="match status" value="1"/>
</dbReference>
<dbReference type="InterPro" id="IPR017981">
    <property type="entry name" value="GPCR_2-like_7TM"/>
</dbReference>
<dbReference type="Proteomes" id="UP000005204">
    <property type="component" value="Unassembled WGS sequence"/>
</dbReference>
<sequence length="1264" mass="144131">MNFVFIILILGWTFMTTVQDCPEEISHSGISVKWKQSSWANHIESDPQCYRNQNLITRNCTDNVWKPPLEAVEPCLKVVKNFDVFSCPPGYHKISEKNNDYCYQIGRPSQWEYPCFSSGAASVITDLSELELNSLLQSLVSMNISRYFWLPGKRHKLFNPAVWNIPGPNWGRRVKSNSYLRYRTIFLKNCLLLDVQKRVIITETCSNIYPSLCFYINEFYHPSKCPDGYYALRFQLDNGTCFGIESSDSINGWTFAEFITAKCKNPMNVSSLNALSRFMFKKIAELSKLPNEIWCWLKFTSYYMASKNNTFLEDLEEHNLEGIIDNAGTLGLMNKSRHLSCMACETQVVYLETELMFEYNTVDNNLYLTIYYPSGLWKYNKTDKGVQCFSDANGFVGVINVRELDLFQSKQIISESIASNKVINGSAVEKVIYVINLVTDRSAQYWCEGHTTNFTLLSTNKIVVNPRGNDVHVFSVTVEYLIMNEIEDETDLNSVILLLTTVFNANKVLLMDILEYNKDSILILFHIHVVLEDAHKDYGLNIIEKMNFIKNQANLHLPQHNLTLFNISSSLYCLPTTSNDTIMLDWDLTSIGQISAPKQFCLQSNGLPVKRRCLGSYLYGSNWGSIDGICDTAYKPSTTTQFLYNFLKGQEPTYTSRFITDGLNFVLNDTDIIIPADIYYLSMSLRQVLQISHEQEILIDMGDIENIVWAMDRMMTLDCEYLRLAQTLNSTNVILSSVNYIIENIAYNNLTSHRNILENENYQIAVKPNFLVQISFPVLNNITGIALSKNTESDSFNDMKIIPLYKNTTLDYVQSIENLEVATWVPENVINTLIPNSNGSVQNYTNKKDINIILSLFHTDAVFPEVNFKEHAINSRIVGVTIPGFISNLEYPVPLIFREFNESSSNKFCGYWDFKPHGPFNNNPGAWKNEGCYLIRSEDKLTVCECYHLTHFGQLLHISDYNFPSNNKIHKRALNIITLIGCFLSLGGIAGIWITALIFGNWRKKPGTKVLLQLSTSIAFPLLFMVVYDLDNTIFITENDEHFVDEDYRTVCTVLGAILHYSILSSFLWMLIAAVLQFVRYVRVLGIRRSPTFMIKISIAGWGVPIIPVAITLIIDPSNYIPAPSQTREICYPQDFALVFGIIMPVGVILIINVILFILVLHAISRNSDEGTKNMDMDLVGAQLRLSVFLFFLLGLTWVFGVLSFSKNLLWSYLFCLTSTLQGFVLFIYFIICDPVTRKMWVALVKSPASRGNTRNSITSLSVT</sequence>
<keyword evidence="3 6" id="KW-1133">Transmembrane helix</keyword>
<evidence type="ECO:0000259" key="8">
    <source>
        <dbReference type="PROSITE" id="PS50221"/>
    </source>
</evidence>
<proteinExistence type="predicted"/>
<evidence type="ECO:0000256" key="7">
    <source>
        <dbReference type="SAM" id="SignalP"/>
    </source>
</evidence>
<feature type="transmembrane region" description="Helical" evidence="6">
    <location>
        <begin position="1184"/>
        <end position="1205"/>
    </location>
</feature>
<evidence type="ECO:0000313" key="10">
    <source>
        <dbReference type="EnsemblMetazoa" id="XP_037867265.1"/>
    </source>
</evidence>
<dbReference type="GO" id="GO:0007166">
    <property type="term" value="P:cell surface receptor signaling pathway"/>
    <property type="evidence" value="ECO:0007669"/>
    <property type="project" value="InterPro"/>
</dbReference>
<evidence type="ECO:0000256" key="5">
    <source>
        <dbReference type="ARBA" id="ARBA00023157"/>
    </source>
</evidence>
<dbReference type="InterPro" id="IPR046338">
    <property type="entry name" value="GAIN_dom_sf"/>
</dbReference>
<dbReference type="InterPro" id="IPR057244">
    <property type="entry name" value="GAIN_B"/>
</dbReference>
<dbReference type="Gene3D" id="2.60.220.50">
    <property type="match status" value="1"/>
</dbReference>
<reference evidence="10" key="2">
    <citation type="submission" date="2022-06" db="UniProtKB">
        <authorList>
            <consortium name="EnsemblMetazoa"/>
        </authorList>
    </citation>
    <scope>IDENTIFICATION</scope>
    <source>
        <strain evidence="10">p50T (Dazao)</strain>
    </source>
</reference>
<keyword evidence="7" id="KW-0732">Signal</keyword>
<feature type="transmembrane region" description="Helical" evidence="6">
    <location>
        <begin position="1136"/>
        <end position="1164"/>
    </location>
</feature>
<feature type="transmembrane region" description="Helical" evidence="6">
    <location>
        <begin position="1097"/>
        <end position="1116"/>
    </location>
</feature>
<evidence type="ECO:0000256" key="6">
    <source>
        <dbReference type="SAM" id="Phobius"/>
    </source>
</evidence>
<dbReference type="CDD" id="cd15040">
    <property type="entry name" value="7tmB2_Adhesion"/>
    <property type="match status" value="1"/>
</dbReference>